<dbReference type="AlphaFoldDB" id="A0A284RID2"/>
<proteinExistence type="predicted"/>
<dbReference type="OrthoDB" id="2836121at2759"/>
<organism evidence="1 2">
    <name type="scientific">Armillaria ostoyae</name>
    <name type="common">Armillaria root rot fungus</name>
    <dbReference type="NCBI Taxonomy" id="47428"/>
    <lineage>
        <taxon>Eukaryota</taxon>
        <taxon>Fungi</taxon>
        <taxon>Dikarya</taxon>
        <taxon>Basidiomycota</taxon>
        <taxon>Agaricomycotina</taxon>
        <taxon>Agaricomycetes</taxon>
        <taxon>Agaricomycetidae</taxon>
        <taxon>Agaricales</taxon>
        <taxon>Marasmiineae</taxon>
        <taxon>Physalacriaceae</taxon>
        <taxon>Armillaria</taxon>
    </lineage>
</organism>
<dbReference type="EMBL" id="FUEG01000009">
    <property type="protein sequence ID" value="SJL08502.1"/>
    <property type="molecule type" value="Genomic_DNA"/>
</dbReference>
<gene>
    <name evidence="1" type="ORF">ARMOST_11866</name>
</gene>
<sequence>MTPVSPTESFRRAVTRKSALDRWLSHSIEDDSRSSIDDDAASSKYVLCTVKRVHETYFEVGAPACDVWTLYLTASAPQLLDSPRAILDMHVTKPYNATPGWVKWPDDTVVFRQDRVRFAFLFGRIGSWYLNRSISVHIEHWVDVLTRDTWIEEVWDLEYWGEIQHRQFFEVKRLDGIDDLTSEMSYLSLE</sequence>
<accession>A0A284RID2</accession>
<name>A0A284RID2_ARMOS</name>
<evidence type="ECO:0000313" key="2">
    <source>
        <dbReference type="Proteomes" id="UP000219338"/>
    </source>
</evidence>
<dbReference type="Proteomes" id="UP000219338">
    <property type="component" value="Unassembled WGS sequence"/>
</dbReference>
<protein>
    <submittedName>
        <fullName evidence="1">Uncharacterized protein</fullName>
    </submittedName>
</protein>
<evidence type="ECO:0000313" key="1">
    <source>
        <dbReference type="EMBL" id="SJL08502.1"/>
    </source>
</evidence>
<keyword evidence="2" id="KW-1185">Reference proteome</keyword>
<reference evidence="2" key="1">
    <citation type="journal article" date="2017" name="Nat. Ecol. Evol.">
        <title>Genome expansion and lineage-specific genetic innovations in the forest pathogenic fungi Armillaria.</title>
        <authorList>
            <person name="Sipos G."/>
            <person name="Prasanna A.N."/>
            <person name="Walter M.C."/>
            <person name="O'Connor E."/>
            <person name="Balint B."/>
            <person name="Krizsan K."/>
            <person name="Kiss B."/>
            <person name="Hess J."/>
            <person name="Varga T."/>
            <person name="Slot J."/>
            <person name="Riley R."/>
            <person name="Boka B."/>
            <person name="Rigling D."/>
            <person name="Barry K."/>
            <person name="Lee J."/>
            <person name="Mihaltcheva S."/>
            <person name="LaButti K."/>
            <person name="Lipzen A."/>
            <person name="Waldron R."/>
            <person name="Moloney N.M."/>
            <person name="Sperisen C."/>
            <person name="Kredics L."/>
            <person name="Vagvoelgyi C."/>
            <person name="Patrignani A."/>
            <person name="Fitzpatrick D."/>
            <person name="Nagy I."/>
            <person name="Doyle S."/>
            <person name="Anderson J.B."/>
            <person name="Grigoriev I.V."/>
            <person name="Gueldener U."/>
            <person name="Muensterkoetter M."/>
            <person name="Nagy L.G."/>
        </authorList>
    </citation>
    <scope>NUCLEOTIDE SEQUENCE [LARGE SCALE GENOMIC DNA]</scope>
    <source>
        <strain evidence="2">C18/9</strain>
    </source>
</reference>